<sequence length="349" mass="38688">MTLLAPRFEHSTSEVRGEQHNLCLCLCYVVGMVLYNQSNLLSSLSPKRGFDSTIPNEDSSLNGYKIEQKGREREGAVTLYLNRSKSKVYPFFLPDCSVDTTAIITPGINSSAMSFFTSLAQKAYDVAGNISGGRDYVTSAANALNQVVKGKDPQVYLKAGNIVQFISRSSERTIQIVMSNMNNKLVPDAAGGKGPYYQNSQFRVVASQYDRYYFHNNYNYLGFKNHQPCIVPSSAEAPLPYECEFRVHNMLGSTTHIYLESVQSPGFFLSFNQNGTISNEATCQLKNKNSQFQVALIVSGPEATLVNSTTMIDTSNEQPPPPYHVATAMLQQMADDTTKNDRSSLSNKY</sequence>
<organism evidence="1 3">
    <name type="scientific">Didymodactylos carnosus</name>
    <dbReference type="NCBI Taxonomy" id="1234261"/>
    <lineage>
        <taxon>Eukaryota</taxon>
        <taxon>Metazoa</taxon>
        <taxon>Spiralia</taxon>
        <taxon>Gnathifera</taxon>
        <taxon>Rotifera</taxon>
        <taxon>Eurotatoria</taxon>
        <taxon>Bdelloidea</taxon>
        <taxon>Philodinida</taxon>
        <taxon>Philodinidae</taxon>
        <taxon>Didymodactylos</taxon>
    </lineage>
</organism>
<evidence type="ECO:0000313" key="1">
    <source>
        <dbReference type="EMBL" id="CAF0802581.1"/>
    </source>
</evidence>
<dbReference type="EMBL" id="CAJNOK010001269">
    <property type="protein sequence ID" value="CAF0802581.1"/>
    <property type="molecule type" value="Genomic_DNA"/>
</dbReference>
<proteinExistence type="predicted"/>
<dbReference type="Proteomes" id="UP000682733">
    <property type="component" value="Unassembled WGS sequence"/>
</dbReference>
<dbReference type="EMBL" id="CAJOBA010001269">
    <property type="protein sequence ID" value="CAF3586016.1"/>
    <property type="molecule type" value="Genomic_DNA"/>
</dbReference>
<accession>A0A8S2D395</accession>
<evidence type="ECO:0000313" key="3">
    <source>
        <dbReference type="Proteomes" id="UP000677228"/>
    </source>
</evidence>
<gene>
    <name evidence="1" type="ORF">OVA965_LOCUS4724</name>
    <name evidence="2" type="ORF">TMI583_LOCUS4722</name>
</gene>
<dbReference type="Proteomes" id="UP000677228">
    <property type="component" value="Unassembled WGS sequence"/>
</dbReference>
<comment type="caution">
    <text evidence="1">The sequence shown here is derived from an EMBL/GenBank/DDBJ whole genome shotgun (WGS) entry which is preliminary data.</text>
</comment>
<name>A0A8S2D395_9BILA</name>
<dbReference type="AlphaFoldDB" id="A0A8S2D395"/>
<reference evidence="1" key="1">
    <citation type="submission" date="2021-02" db="EMBL/GenBank/DDBJ databases">
        <authorList>
            <person name="Nowell W R."/>
        </authorList>
    </citation>
    <scope>NUCLEOTIDE SEQUENCE</scope>
</reference>
<protein>
    <submittedName>
        <fullName evidence="1">Uncharacterized protein</fullName>
    </submittedName>
</protein>
<evidence type="ECO:0000313" key="2">
    <source>
        <dbReference type="EMBL" id="CAF3586016.1"/>
    </source>
</evidence>